<evidence type="ECO:0000313" key="2">
    <source>
        <dbReference type="EMBL" id="MDC0685727.1"/>
    </source>
</evidence>
<keyword evidence="1" id="KW-0812">Transmembrane</keyword>
<gene>
    <name evidence="2" type="ORF">POL72_48940</name>
</gene>
<feature type="transmembrane region" description="Helical" evidence="1">
    <location>
        <begin position="43"/>
        <end position="64"/>
    </location>
</feature>
<feature type="transmembrane region" description="Helical" evidence="1">
    <location>
        <begin position="103"/>
        <end position="128"/>
    </location>
</feature>
<name>A0ABT5CH15_9BACT</name>
<protein>
    <submittedName>
        <fullName evidence="2">Uncharacterized protein</fullName>
    </submittedName>
</protein>
<sequence length="133" mass="13289">MHSVLEAFKACGWAAWLALLAGTAGIATGLVGAAMLATKARGFAWIPGAVAVLLGLSAVSVGLLGRSMGLARVDEALGYPGVEIDATQREMIRRVGTEEANQCVTIGASMGALPFVIGAAAVGIGLALGKKPA</sequence>
<keyword evidence="1" id="KW-1133">Transmembrane helix</keyword>
<organism evidence="2 3">
    <name type="scientific">Sorangium atrum</name>
    <dbReference type="NCBI Taxonomy" id="2995308"/>
    <lineage>
        <taxon>Bacteria</taxon>
        <taxon>Pseudomonadati</taxon>
        <taxon>Myxococcota</taxon>
        <taxon>Polyangia</taxon>
        <taxon>Polyangiales</taxon>
        <taxon>Polyangiaceae</taxon>
        <taxon>Sorangium</taxon>
    </lineage>
</organism>
<keyword evidence="1" id="KW-0472">Membrane</keyword>
<dbReference type="Proteomes" id="UP001217485">
    <property type="component" value="Unassembled WGS sequence"/>
</dbReference>
<dbReference type="RefSeq" id="WP_272104184.1">
    <property type="nucleotide sequence ID" value="NZ_JAQNDK010000007.1"/>
</dbReference>
<keyword evidence="3" id="KW-1185">Reference proteome</keyword>
<reference evidence="2 3" key="1">
    <citation type="submission" date="2023-01" db="EMBL/GenBank/DDBJ databases">
        <title>Minimal conservation of predation-associated metabolite biosynthetic gene clusters underscores biosynthetic potential of Myxococcota including descriptions for ten novel species: Archangium lansinium sp. nov., Myxococcus landrumus sp. nov., Nannocystis bai.</title>
        <authorList>
            <person name="Ahearne A."/>
            <person name="Stevens C."/>
            <person name="Dowd S."/>
        </authorList>
    </citation>
    <scope>NUCLEOTIDE SEQUENCE [LARGE SCALE GENOMIC DNA]</scope>
    <source>
        <strain evidence="2 3">WIWO2</strain>
    </source>
</reference>
<evidence type="ECO:0000256" key="1">
    <source>
        <dbReference type="SAM" id="Phobius"/>
    </source>
</evidence>
<accession>A0ABT5CH15</accession>
<dbReference type="EMBL" id="JAQNDK010000007">
    <property type="protein sequence ID" value="MDC0685727.1"/>
    <property type="molecule type" value="Genomic_DNA"/>
</dbReference>
<proteinExistence type="predicted"/>
<evidence type="ECO:0000313" key="3">
    <source>
        <dbReference type="Proteomes" id="UP001217485"/>
    </source>
</evidence>
<comment type="caution">
    <text evidence="2">The sequence shown here is derived from an EMBL/GenBank/DDBJ whole genome shotgun (WGS) entry which is preliminary data.</text>
</comment>